<dbReference type="PANTHER" id="PTHR16253:SF0">
    <property type="entry name" value="TETRATRICOPEPTIDE REPEAT PROTEIN 22"/>
    <property type="match status" value="1"/>
</dbReference>
<dbReference type="InterPro" id="IPR000488">
    <property type="entry name" value="Death_dom"/>
</dbReference>
<evidence type="ECO:0000313" key="5">
    <source>
        <dbReference type="Proteomes" id="UP000225706"/>
    </source>
</evidence>
<dbReference type="InterPro" id="IPR035897">
    <property type="entry name" value="Toll_tir_struct_dom_sf"/>
</dbReference>
<gene>
    <name evidence="4" type="primary">myd88</name>
    <name evidence="4" type="ORF">AWC38_SpisGene15261</name>
</gene>
<dbReference type="Proteomes" id="UP000225706">
    <property type="component" value="Unassembled WGS sequence"/>
</dbReference>
<evidence type="ECO:0000313" key="4">
    <source>
        <dbReference type="EMBL" id="PFX20296.1"/>
    </source>
</evidence>
<dbReference type="Gene3D" id="3.40.50.10140">
    <property type="entry name" value="Toll/interleukin-1 receptor homology (TIR) domain"/>
    <property type="match status" value="1"/>
</dbReference>
<feature type="domain" description="Death" evidence="2">
    <location>
        <begin position="113"/>
        <end position="177"/>
    </location>
</feature>
<dbReference type="SUPFAM" id="SSF47986">
    <property type="entry name" value="DEATH domain"/>
    <property type="match status" value="1"/>
</dbReference>
<dbReference type="InterPro" id="IPR000157">
    <property type="entry name" value="TIR_dom"/>
</dbReference>
<dbReference type="Pfam" id="PF13676">
    <property type="entry name" value="TIR_2"/>
    <property type="match status" value="1"/>
</dbReference>
<protein>
    <submittedName>
        <fullName evidence="4">Myeloid differentiation primary response protein MyD88</fullName>
    </submittedName>
</protein>
<dbReference type="EMBL" id="LSMT01000323">
    <property type="protein sequence ID" value="PFX20296.1"/>
    <property type="molecule type" value="Genomic_DNA"/>
</dbReference>
<feature type="domain" description="TIR" evidence="3">
    <location>
        <begin position="286"/>
        <end position="376"/>
    </location>
</feature>
<dbReference type="SMART" id="SM00005">
    <property type="entry name" value="DEATH"/>
    <property type="match status" value="1"/>
</dbReference>
<dbReference type="SUPFAM" id="SSF52200">
    <property type="entry name" value="Toll/Interleukin receptor TIR domain"/>
    <property type="match status" value="1"/>
</dbReference>
<dbReference type="OrthoDB" id="6160824at2759"/>
<dbReference type="InterPro" id="IPR011029">
    <property type="entry name" value="DEATH-like_dom_sf"/>
</dbReference>
<reference evidence="5" key="1">
    <citation type="journal article" date="2017" name="bioRxiv">
        <title>Comparative analysis of the genomes of Stylophora pistillata and Acropora digitifera provides evidence for extensive differences between species of corals.</title>
        <authorList>
            <person name="Voolstra C.R."/>
            <person name="Li Y."/>
            <person name="Liew Y.J."/>
            <person name="Baumgarten S."/>
            <person name="Zoccola D."/>
            <person name="Flot J.-F."/>
            <person name="Tambutte S."/>
            <person name="Allemand D."/>
            <person name="Aranda M."/>
        </authorList>
    </citation>
    <scope>NUCLEOTIDE SEQUENCE [LARGE SCALE GENOMIC DNA]</scope>
</reference>
<sequence length="376" mass="43022">MEAFLKLKGPWGKKWKKRKKKLQPANGGKRSIPDGGEYVPYSNPPPPNSDPSPDEILKGGEEPSANNSEENKTEECPTTVEPTSADDKKLFKDIPPKALELLVIQLQPLCPFGKDYRLLADKMGYSNEYIKYLESSPKPVNELLMKYAIEDRTIEELLSFLKQIDRPDVVEDLEQFIEKTPPRRVLEERFQKQQLDNKQLLDEVDHAIVNYQSQGLPLASADNTDMRVREQLDNKQLLDEVDHAIVNYQSQGLPLASADNTDMRKYVLFTKNLSVKTALELTEVRASYDAFICFDERDRAFVDELVKIMESEPYKRHVCETRRDLLPGGSRYEGSATAIEKNCRNVVLVWSRHYDDSDMARYESNVAMSMATANHN</sequence>
<dbReference type="STRING" id="50429.A0A2B4RT06"/>
<feature type="compositionally biased region" description="Low complexity" evidence="1">
    <location>
        <begin position="1"/>
        <end position="10"/>
    </location>
</feature>
<evidence type="ECO:0000259" key="3">
    <source>
        <dbReference type="PROSITE" id="PS50104"/>
    </source>
</evidence>
<feature type="compositionally biased region" description="Basic residues" evidence="1">
    <location>
        <begin position="11"/>
        <end position="22"/>
    </location>
</feature>
<accession>A0A2B4RT06</accession>
<proteinExistence type="predicted"/>
<dbReference type="PANTHER" id="PTHR16253">
    <property type="entry name" value="TETRATRICOPEPTIDE REPEAT PROTEIN 22"/>
    <property type="match status" value="1"/>
</dbReference>
<evidence type="ECO:0000256" key="1">
    <source>
        <dbReference type="SAM" id="MobiDB-lite"/>
    </source>
</evidence>
<dbReference type="GO" id="GO:0007165">
    <property type="term" value="P:signal transduction"/>
    <property type="evidence" value="ECO:0007669"/>
    <property type="project" value="InterPro"/>
</dbReference>
<comment type="caution">
    <text evidence="4">The sequence shown here is derived from an EMBL/GenBank/DDBJ whole genome shotgun (WGS) entry which is preliminary data.</text>
</comment>
<dbReference type="InterPro" id="IPR042342">
    <property type="entry name" value="TTC22"/>
</dbReference>
<organism evidence="4 5">
    <name type="scientific">Stylophora pistillata</name>
    <name type="common">Smooth cauliflower coral</name>
    <dbReference type="NCBI Taxonomy" id="50429"/>
    <lineage>
        <taxon>Eukaryota</taxon>
        <taxon>Metazoa</taxon>
        <taxon>Cnidaria</taxon>
        <taxon>Anthozoa</taxon>
        <taxon>Hexacorallia</taxon>
        <taxon>Scleractinia</taxon>
        <taxon>Astrocoeniina</taxon>
        <taxon>Pocilloporidae</taxon>
        <taxon>Stylophora</taxon>
    </lineage>
</organism>
<dbReference type="Gene3D" id="1.10.533.10">
    <property type="entry name" value="Death Domain, Fas"/>
    <property type="match status" value="1"/>
</dbReference>
<keyword evidence="5" id="KW-1185">Reference proteome</keyword>
<name>A0A2B4RT06_STYPI</name>
<dbReference type="PROSITE" id="PS50104">
    <property type="entry name" value="TIR"/>
    <property type="match status" value="1"/>
</dbReference>
<dbReference type="Pfam" id="PF00531">
    <property type="entry name" value="Death"/>
    <property type="match status" value="1"/>
</dbReference>
<dbReference type="AlphaFoldDB" id="A0A2B4RT06"/>
<dbReference type="PROSITE" id="PS50017">
    <property type="entry name" value="DEATH_DOMAIN"/>
    <property type="match status" value="1"/>
</dbReference>
<feature type="region of interest" description="Disordered" evidence="1">
    <location>
        <begin position="1"/>
        <end position="89"/>
    </location>
</feature>
<evidence type="ECO:0000259" key="2">
    <source>
        <dbReference type="PROSITE" id="PS50017"/>
    </source>
</evidence>